<feature type="region of interest" description="Disordered" evidence="2">
    <location>
        <begin position="452"/>
        <end position="533"/>
    </location>
</feature>
<dbReference type="PANTHER" id="PTHR31071:SF59">
    <property type="entry name" value="INTRACELLULAR PROTEIN TRANSPORTER USO1-LIKE PROTEIN"/>
    <property type="match status" value="1"/>
</dbReference>
<feature type="coiled-coil region" evidence="1">
    <location>
        <begin position="267"/>
        <end position="341"/>
    </location>
</feature>
<dbReference type="AlphaFoldDB" id="A0A9R0JM93"/>
<evidence type="ECO:0000256" key="2">
    <source>
        <dbReference type="SAM" id="MobiDB-lite"/>
    </source>
</evidence>
<dbReference type="KEGG" id="soe:110779775"/>
<reference evidence="4" key="2">
    <citation type="submission" date="2025-08" db="UniProtKB">
        <authorList>
            <consortium name="RefSeq"/>
        </authorList>
    </citation>
    <scope>IDENTIFICATION</scope>
    <source>
        <tissue evidence="4">Leaf</tissue>
    </source>
</reference>
<reference evidence="3" key="1">
    <citation type="journal article" date="2021" name="Nat. Commun.">
        <title>Genomic analyses provide insights into spinach domestication and the genetic basis of agronomic traits.</title>
        <authorList>
            <person name="Cai X."/>
            <person name="Sun X."/>
            <person name="Xu C."/>
            <person name="Sun H."/>
            <person name="Wang X."/>
            <person name="Ge C."/>
            <person name="Zhang Z."/>
            <person name="Wang Q."/>
            <person name="Fei Z."/>
            <person name="Jiao C."/>
            <person name="Wang Q."/>
        </authorList>
    </citation>
    <scope>NUCLEOTIDE SEQUENCE [LARGE SCALE GENOMIC DNA]</scope>
    <source>
        <strain evidence="3">cv. Varoflay</strain>
    </source>
</reference>
<evidence type="ECO:0000256" key="1">
    <source>
        <dbReference type="SAM" id="Coils"/>
    </source>
</evidence>
<feature type="region of interest" description="Disordered" evidence="2">
    <location>
        <begin position="599"/>
        <end position="666"/>
    </location>
</feature>
<feature type="compositionally biased region" description="Polar residues" evidence="2">
    <location>
        <begin position="517"/>
        <end position="530"/>
    </location>
</feature>
<proteinExistence type="predicted"/>
<dbReference type="RefSeq" id="XP_021839951.1">
    <property type="nucleotide sequence ID" value="XM_021984259.2"/>
</dbReference>
<evidence type="ECO:0000313" key="3">
    <source>
        <dbReference type="Proteomes" id="UP000813463"/>
    </source>
</evidence>
<feature type="compositionally biased region" description="Basic and acidic residues" evidence="2">
    <location>
        <begin position="627"/>
        <end position="652"/>
    </location>
</feature>
<feature type="region of interest" description="Disordered" evidence="2">
    <location>
        <begin position="146"/>
        <end position="175"/>
    </location>
</feature>
<evidence type="ECO:0000313" key="4">
    <source>
        <dbReference type="RefSeq" id="XP_021839951.1"/>
    </source>
</evidence>
<keyword evidence="1" id="KW-0175">Coiled coil</keyword>
<dbReference type="InterPro" id="IPR043424">
    <property type="entry name" value="BLT-like"/>
</dbReference>
<feature type="compositionally biased region" description="Basic residues" evidence="2">
    <location>
        <begin position="653"/>
        <end position="666"/>
    </location>
</feature>
<name>A0A9R0JM93_SPIOL</name>
<dbReference type="Proteomes" id="UP000813463">
    <property type="component" value="Chromosome 6"/>
</dbReference>
<gene>
    <name evidence="4" type="primary">LOC110779775</name>
</gene>
<protein>
    <submittedName>
        <fullName evidence="4">Uncharacterized protein At5g41620</fullName>
    </submittedName>
</protein>
<dbReference type="OrthoDB" id="670909at2759"/>
<dbReference type="PANTHER" id="PTHR31071">
    <property type="entry name" value="GB|AAF24581.1"/>
    <property type="match status" value="1"/>
</dbReference>
<accession>A0A9R0JM93</accession>
<keyword evidence="3" id="KW-1185">Reference proteome</keyword>
<feature type="compositionally biased region" description="Basic and acidic residues" evidence="2">
    <location>
        <begin position="452"/>
        <end position="462"/>
    </location>
</feature>
<dbReference type="GeneID" id="110779775"/>
<sequence>MKIREGKRESERKRRGKLKVTQISAEKKDDFLLTGRRRRKSLPLLAPCKRVFCGPTNTSTVTTPVFLWKKVVGGAQNTIIKGNNPFSLSSSTSSFAAVQFSARKLGSFFWEFYNFYYSSARMYLGVNNQHQRGRRIHHRLEKDEGFDHHHHQLSHPSLAVDPHRGGSSDYQPSSAGSLRRHIAASLMRHHQSAERNKHALQPLSPASYGSSLELAPYNPAATPDSSIELRGRIGEPNYSFKTSTELLKVLNRIWTLEEQHASNVSLVKALKNELDHARGRIKELLRDQQANRHEIDELMKQVSQDNLGRKNKEHDRIEASLQSVRDELEDERKLRKRSESLHRKLARELFEIKVALSTTVKDLEKERTSSELLEELCDEFAISIREYAKQVHDVKHKSERDWIGITSHDNLILHISESWLDERAQRGSGVVDKLRPEIETFLTARQTVNIEAKDNTDHNKESRLRRRSLESIPEVGAAPEDSATYSDSRCAEKSKAAPTHYEEQEELALNGRRKGQSPPSVQMSELQNTPREIDRRMKAGEETQTEISSMLQKSEIYDSYQKKSYNEEGHGSNSKTVDKLISELLLSEGGSYPPEYEYKEAAASSNPSTKKRNASPVRQWMTSMKSPDPRISESSSKMRENSLKAKLQEPKSKGQRSRLKILKGSS</sequence>
<organism evidence="3 4">
    <name type="scientific">Spinacia oleracea</name>
    <name type="common">Spinach</name>
    <dbReference type="NCBI Taxonomy" id="3562"/>
    <lineage>
        <taxon>Eukaryota</taxon>
        <taxon>Viridiplantae</taxon>
        <taxon>Streptophyta</taxon>
        <taxon>Embryophyta</taxon>
        <taxon>Tracheophyta</taxon>
        <taxon>Spermatophyta</taxon>
        <taxon>Magnoliopsida</taxon>
        <taxon>eudicotyledons</taxon>
        <taxon>Gunneridae</taxon>
        <taxon>Pentapetalae</taxon>
        <taxon>Caryophyllales</taxon>
        <taxon>Chenopodiaceae</taxon>
        <taxon>Chenopodioideae</taxon>
        <taxon>Anserineae</taxon>
        <taxon>Spinacia</taxon>
    </lineage>
</organism>